<evidence type="ECO:0000313" key="2">
    <source>
        <dbReference type="EMBL" id="TLM90634.1"/>
    </source>
</evidence>
<dbReference type="Pfam" id="PF15631">
    <property type="entry name" value="Imm-NTF2-2"/>
    <property type="match status" value="1"/>
</dbReference>
<dbReference type="Proteomes" id="UP000305517">
    <property type="component" value="Unassembled WGS sequence"/>
</dbReference>
<dbReference type="InterPro" id="IPR028921">
    <property type="entry name" value="NTF2_fold_dom"/>
</dbReference>
<protein>
    <recommendedName>
        <fullName evidence="1">NTF2 fold domain-containing protein</fullName>
    </recommendedName>
</protein>
<comment type="caution">
    <text evidence="2">The sequence shown here is derived from an EMBL/GenBank/DDBJ whole genome shotgun (WGS) entry which is preliminary data.</text>
</comment>
<evidence type="ECO:0000313" key="3">
    <source>
        <dbReference type="Proteomes" id="UP000305517"/>
    </source>
</evidence>
<name>A0A5R8WMU8_9BACT</name>
<reference evidence="2 3" key="1">
    <citation type="submission" date="2019-05" db="EMBL/GenBank/DDBJ databases">
        <title>Hymenobacter edaphi sp. nov., isolated from abandoned arsenic-contaminated farmland soil.</title>
        <authorList>
            <person name="Nie L."/>
        </authorList>
    </citation>
    <scope>NUCLEOTIDE SEQUENCE [LARGE SCALE GENOMIC DNA]</scope>
    <source>
        <strain evidence="2 3">1-3-3-8</strain>
    </source>
</reference>
<dbReference type="EMBL" id="VAJM01000009">
    <property type="protein sequence ID" value="TLM90634.1"/>
    <property type="molecule type" value="Genomic_DNA"/>
</dbReference>
<proteinExistence type="predicted"/>
<sequence length="182" mass="20476">MKQHFVMKCCFYVSIHCAFPDTMQTGLTRWTTIMMMLNLGACYPDKPSKNLERPAAGQIKPEVTPDSSKYYLVTQDMLSAQPLAYARARRRLKERLAEPKKERILIQPVIRNAETAVAIAEALAFDAFGGPSEIVPERPYSVMLLDGYWIVNGTLPESYIGGTFEVTLDAKDGRVVCLWHGE</sequence>
<keyword evidence="3" id="KW-1185">Reference proteome</keyword>
<dbReference type="RefSeq" id="WP_138079926.1">
    <property type="nucleotide sequence ID" value="NZ_VAJM01000009.1"/>
</dbReference>
<organism evidence="2 3">
    <name type="scientific">Hymenobacter jeollabukensis</name>
    <dbReference type="NCBI Taxonomy" id="2025313"/>
    <lineage>
        <taxon>Bacteria</taxon>
        <taxon>Pseudomonadati</taxon>
        <taxon>Bacteroidota</taxon>
        <taxon>Cytophagia</taxon>
        <taxon>Cytophagales</taxon>
        <taxon>Hymenobacteraceae</taxon>
        <taxon>Hymenobacter</taxon>
    </lineage>
</organism>
<evidence type="ECO:0000259" key="1">
    <source>
        <dbReference type="Pfam" id="PF15631"/>
    </source>
</evidence>
<gene>
    <name evidence="2" type="ORF">FDY95_18175</name>
</gene>
<feature type="domain" description="NTF2 fold" evidence="1">
    <location>
        <begin position="115"/>
        <end position="181"/>
    </location>
</feature>
<accession>A0A5R8WMU8</accession>
<dbReference type="AlphaFoldDB" id="A0A5R8WMU8"/>
<dbReference type="OrthoDB" id="886637at2"/>